<proteinExistence type="predicted"/>
<dbReference type="EMBL" id="HBFR01009253">
    <property type="protein sequence ID" value="CAD8879530.1"/>
    <property type="molecule type" value="Transcribed_RNA"/>
</dbReference>
<evidence type="ECO:0000313" key="3">
    <source>
        <dbReference type="EMBL" id="CAD8879530.1"/>
    </source>
</evidence>
<feature type="region of interest" description="Disordered" evidence="2">
    <location>
        <begin position="1"/>
        <end position="21"/>
    </location>
</feature>
<sequence length="578" mass="69155">MTGDDSDTKENEDGIENTEKKNDKCLNSIAMRMIENITAMKSELIACKDKEKYLSKNLVKIRESQEKEIKLLDIKWTEKIEKSKSAHISKIDAQREFLLMLKTDCDGLKRKKEKLEKYVHELKSKGEATLSAVSYSLKEKRRQAQQEWENLEKAAFKKREKSETFVADLHRQAVKLLEPDLHNLLRKNETELENKKKGMRDEIARWKDVIEQKFERQLKEQESREKKRVEEQLSVIKLQAESDLKNLNLAKGRISESIQNDLTVQMERDRTSFDEEYRGQCKLHADQLNKLRSEESQKLDMIFKQHNKDMDLIHREQENAIWRQKELSAKQMERWKEQRTVQIRNEVRCEHDRELKSFEAKMKKDQQLAVEKIKDEEKKKKKIDNMLVEKSLAAFEKEQDNICRTMEEERDKLTNEWADSHEESLKLKNSLKNVQHSVVEIKQKLHQTKEELIKAETEYNENKKQHESSMKKMRNELEECSNFGCREIRLLSEELHSLKMKEKQFQKEERIKQLESLQEKNKKEIEDLSNHLIERTNEMKNAVEEKALFLQKQEDLNKAYEKEIRNFRNEVIDFKIDE</sequence>
<evidence type="ECO:0000256" key="1">
    <source>
        <dbReference type="SAM" id="Coils"/>
    </source>
</evidence>
<gene>
    <name evidence="3" type="ORF">CHYS00102_LOCUS6714</name>
</gene>
<protein>
    <submittedName>
        <fullName evidence="3">Uncharacterized protein</fullName>
    </submittedName>
</protein>
<accession>A0A7S1B9J8</accession>
<keyword evidence="1" id="KW-0175">Coiled coil</keyword>
<name>A0A7S1B9J8_9STRA</name>
<feature type="coiled-coil region" evidence="1">
    <location>
        <begin position="182"/>
        <end position="239"/>
    </location>
</feature>
<feature type="coiled-coil region" evidence="1">
    <location>
        <begin position="396"/>
        <end position="577"/>
    </location>
</feature>
<reference evidence="3" key="1">
    <citation type="submission" date="2021-01" db="EMBL/GenBank/DDBJ databases">
        <authorList>
            <person name="Corre E."/>
            <person name="Pelletier E."/>
            <person name="Niang G."/>
            <person name="Scheremetjew M."/>
            <person name="Finn R."/>
            <person name="Kale V."/>
            <person name="Holt S."/>
            <person name="Cochrane G."/>
            <person name="Meng A."/>
            <person name="Brown T."/>
            <person name="Cohen L."/>
        </authorList>
    </citation>
    <scope>NUCLEOTIDE SEQUENCE</scope>
    <source>
        <strain evidence="3">308</strain>
    </source>
</reference>
<organism evidence="3">
    <name type="scientific">Corethron hystrix</name>
    <dbReference type="NCBI Taxonomy" id="216773"/>
    <lineage>
        <taxon>Eukaryota</taxon>
        <taxon>Sar</taxon>
        <taxon>Stramenopiles</taxon>
        <taxon>Ochrophyta</taxon>
        <taxon>Bacillariophyta</taxon>
        <taxon>Coscinodiscophyceae</taxon>
        <taxon>Corethrophycidae</taxon>
        <taxon>Corethrales</taxon>
        <taxon>Corethraceae</taxon>
        <taxon>Corethron</taxon>
    </lineage>
</organism>
<evidence type="ECO:0000256" key="2">
    <source>
        <dbReference type="SAM" id="MobiDB-lite"/>
    </source>
</evidence>
<dbReference type="AlphaFoldDB" id="A0A7S1B9J8"/>